<organism evidence="2 3">
    <name type="scientific">Dichomitus squalens (strain LYAD-421)</name>
    <name type="common">Western red white-rot fungus</name>
    <dbReference type="NCBI Taxonomy" id="732165"/>
    <lineage>
        <taxon>Eukaryota</taxon>
        <taxon>Fungi</taxon>
        <taxon>Dikarya</taxon>
        <taxon>Basidiomycota</taxon>
        <taxon>Agaricomycotina</taxon>
        <taxon>Agaricomycetes</taxon>
        <taxon>Polyporales</taxon>
        <taxon>Polyporaceae</taxon>
        <taxon>Dichomitus</taxon>
    </lineage>
</organism>
<evidence type="ECO:0000256" key="1">
    <source>
        <dbReference type="SAM" id="MobiDB-lite"/>
    </source>
</evidence>
<dbReference type="GeneID" id="18836921"/>
<dbReference type="RefSeq" id="XP_007370999.1">
    <property type="nucleotide sequence ID" value="XM_007370937.1"/>
</dbReference>
<evidence type="ECO:0000313" key="3">
    <source>
        <dbReference type="Proteomes" id="UP000053319"/>
    </source>
</evidence>
<dbReference type="EMBL" id="JH719477">
    <property type="protein sequence ID" value="EJF56262.1"/>
    <property type="molecule type" value="Genomic_DNA"/>
</dbReference>
<reference evidence="2 3" key="1">
    <citation type="journal article" date="2012" name="Science">
        <title>The Paleozoic origin of enzymatic lignin decomposition reconstructed from 31 fungal genomes.</title>
        <authorList>
            <person name="Floudas D."/>
            <person name="Binder M."/>
            <person name="Riley R."/>
            <person name="Barry K."/>
            <person name="Blanchette R.A."/>
            <person name="Henrissat B."/>
            <person name="Martinez A.T."/>
            <person name="Otillar R."/>
            <person name="Spatafora J.W."/>
            <person name="Yadav J.S."/>
            <person name="Aerts A."/>
            <person name="Benoit I."/>
            <person name="Boyd A."/>
            <person name="Carlson A."/>
            <person name="Copeland A."/>
            <person name="Coutinho P.M."/>
            <person name="de Vries R.P."/>
            <person name="Ferreira P."/>
            <person name="Findley K."/>
            <person name="Foster B."/>
            <person name="Gaskell J."/>
            <person name="Glotzer D."/>
            <person name="Gorecki P."/>
            <person name="Heitman J."/>
            <person name="Hesse C."/>
            <person name="Hori C."/>
            <person name="Igarashi K."/>
            <person name="Jurgens J.A."/>
            <person name="Kallen N."/>
            <person name="Kersten P."/>
            <person name="Kohler A."/>
            <person name="Kuees U."/>
            <person name="Kumar T.K.A."/>
            <person name="Kuo A."/>
            <person name="LaButti K."/>
            <person name="Larrondo L.F."/>
            <person name="Lindquist E."/>
            <person name="Ling A."/>
            <person name="Lombard V."/>
            <person name="Lucas S."/>
            <person name="Lundell T."/>
            <person name="Martin R."/>
            <person name="McLaughlin D.J."/>
            <person name="Morgenstern I."/>
            <person name="Morin E."/>
            <person name="Murat C."/>
            <person name="Nagy L.G."/>
            <person name="Nolan M."/>
            <person name="Ohm R.A."/>
            <person name="Patyshakuliyeva A."/>
            <person name="Rokas A."/>
            <person name="Ruiz-Duenas F.J."/>
            <person name="Sabat G."/>
            <person name="Salamov A."/>
            <person name="Samejima M."/>
            <person name="Schmutz J."/>
            <person name="Slot J.C."/>
            <person name="St John F."/>
            <person name="Stenlid J."/>
            <person name="Sun H."/>
            <person name="Sun S."/>
            <person name="Syed K."/>
            <person name="Tsang A."/>
            <person name="Wiebenga A."/>
            <person name="Young D."/>
            <person name="Pisabarro A."/>
            <person name="Eastwood D.C."/>
            <person name="Martin F."/>
            <person name="Cullen D."/>
            <person name="Grigoriev I.V."/>
            <person name="Hibbett D.S."/>
        </authorList>
    </citation>
    <scope>NUCLEOTIDE SEQUENCE [LARGE SCALE GENOMIC DNA]</scope>
    <source>
        <strain evidence="2 3">LYAD-421 SS1</strain>
    </source>
</reference>
<feature type="compositionally biased region" description="Basic residues" evidence="1">
    <location>
        <begin position="139"/>
        <end position="151"/>
    </location>
</feature>
<feature type="compositionally biased region" description="Polar residues" evidence="1">
    <location>
        <begin position="153"/>
        <end position="184"/>
    </location>
</feature>
<feature type="compositionally biased region" description="Acidic residues" evidence="1">
    <location>
        <begin position="190"/>
        <end position="202"/>
    </location>
</feature>
<dbReference type="Proteomes" id="UP000053319">
    <property type="component" value="Unassembled WGS sequence"/>
</dbReference>
<dbReference type="HOGENOM" id="CLU_1354581_0_0_1"/>
<gene>
    <name evidence="2" type="ORF">DICSQDRAFT_150518</name>
</gene>
<sequence>MQLLQGRSNETLPPRSRRARFARLLRRLACIAHRKSVAEVTDVTTQTTSCPATAGTIVSPVAAGVRGTSVVETVMCPPVMACDPVLPIPQSSIPRSQSRRASPRLSGTAIHIKEFDACSLINAIRRVDRRLASQSLTRHPSRFVRGTKKRWSPASSKASYAHPSRTQRGSLLSTEHTVTLSPTQGPGVDCDSDWSEDTMCEA</sequence>
<proteinExistence type="predicted"/>
<evidence type="ECO:0000313" key="2">
    <source>
        <dbReference type="EMBL" id="EJF56262.1"/>
    </source>
</evidence>
<feature type="region of interest" description="Disordered" evidence="1">
    <location>
        <begin position="139"/>
        <end position="202"/>
    </location>
</feature>
<protein>
    <submittedName>
        <fullName evidence="2">Uncharacterized protein</fullName>
    </submittedName>
</protein>
<dbReference type="AlphaFoldDB" id="R7SMP9"/>
<accession>R7SMP9</accession>
<name>R7SMP9_DICSQ</name>
<dbReference type="KEGG" id="dsq:DICSQDRAFT_150518"/>